<keyword evidence="1" id="KW-0479">Metal-binding</keyword>
<proteinExistence type="predicted"/>
<dbReference type="AlphaFoldDB" id="A0A9Q3ESM9"/>
<dbReference type="GO" id="GO:0003676">
    <property type="term" value="F:nucleic acid binding"/>
    <property type="evidence" value="ECO:0007669"/>
    <property type="project" value="InterPro"/>
</dbReference>
<keyword evidence="4" id="KW-1185">Reference proteome</keyword>
<comment type="caution">
    <text evidence="3">The sequence shown here is derived from an EMBL/GenBank/DDBJ whole genome shotgun (WGS) entry which is preliminary data.</text>
</comment>
<dbReference type="PROSITE" id="PS50158">
    <property type="entry name" value="ZF_CCHC"/>
    <property type="match status" value="1"/>
</dbReference>
<organism evidence="3 4">
    <name type="scientific">Austropuccinia psidii MF-1</name>
    <dbReference type="NCBI Taxonomy" id="1389203"/>
    <lineage>
        <taxon>Eukaryota</taxon>
        <taxon>Fungi</taxon>
        <taxon>Dikarya</taxon>
        <taxon>Basidiomycota</taxon>
        <taxon>Pucciniomycotina</taxon>
        <taxon>Pucciniomycetes</taxon>
        <taxon>Pucciniales</taxon>
        <taxon>Sphaerophragmiaceae</taxon>
        <taxon>Austropuccinia</taxon>
    </lineage>
</organism>
<protein>
    <recommendedName>
        <fullName evidence="2">CCHC-type domain-containing protein</fullName>
    </recommendedName>
</protein>
<evidence type="ECO:0000259" key="2">
    <source>
        <dbReference type="PROSITE" id="PS50158"/>
    </source>
</evidence>
<name>A0A9Q3ESM9_9BASI</name>
<feature type="domain" description="CCHC-type" evidence="2">
    <location>
        <begin position="229"/>
        <end position="242"/>
    </location>
</feature>
<evidence type="ECO:0000256" key="1">
    <source>
        <dbReference type="PROSITE-ProRule" id="PRU00047"/>
    </source>
</evidence>
<sequence>MQSLQLALLLPPPPVSCSTSSAYEHFMQKPYHAADHLQSDGGSFTEWVAGLNHVLCVAFNSEMSVDDSPSLLDNRLPQENRAISHFIDVFIPQDRFQKLKIARDLLQMLVVNSSGNPKSNTSIVLSIRRTFAMFKKLNIKADKLEELIVQKGNKKPSLTFVSQVIINASQQQEEQVQVPSLFVYWVSEPQDPTPFFPKSDKLHNSCPMITEADVRRPPDHLFNKFGASCFHCGRPSHWQADCLQTWGMANPNPRSPLPTPFCPMRPATPDRHSQQGSGVSGTFCQTWGV</sequence>
<reference evidence="3" key="1">
    <citation type="submission" date="2021-03" db="EMBL/GenBank/DDBJ databases">
        <title>Draft genome sequence of rust myrtle Austropuccinia psidii MF-1, a brazilian biotype.</title>
        <authorList>
            <person name="Quecine M.C."/>
            <person name="Pachon D.M.R."/>
            <person name="Bonatelli M.L."/>
            <person name="Correr F.H."/>
            <person name="Franceschini L.M."/>
            <person name="Leite T.F."/>
            <person name="Margarido G.R.A."/>
            <person name="Almeida C.A."/>
            <person name="Ferrarezi J.A."/>
            <person name="Labate C.A."/>
        </authorList>
    </citation>
    <scope>NUCLEOTIDE SEQUENCE</scope>
    <source>
        <strain evidence="3">MF-1</strain>
    </source>
</reference>
<gene>
    <name evidence="3" type="ORF">O181_066024</name>
</gene>
<dbReference type="Proteomes" id="UP000765509">
    <property type="component" value="Unassembled WGS sequence"/>
</dbReference>
<accession>A0A9Q3ESM9</accession>
<evidence type="ECO:0000313" key="3">
    <source>
        <dbReference type="EMBL" id="MBW0526309.1"/>
    </source>
</evidence>
<dbReference type="EMBL" id="AVOT02032554">
    <property type="protein sequence ID" value="MBW0526309.1"/>
    <property type="molecule type" value="Genomic_DNA"/>
</dbReference>
<dbReference type="GO" id="GO:0008270">
    <property type="term" value="F:zinc ion binding"/>
    <property type="evidence" value="ECO:0007669"/>
    <property type="project" value="UniProtKB-KW"/>
</dbReference>
<evidence type="ECO:0000313" key="4">
    <source>
        <dbReference type="Proteomes" id="UP000765509"/>
    </source>
</evidence>
<keyword evidence="1" id="KW-0863">Zinc-finger</keyword>
<keyword evidence="1" id="KW-0862">Zinc</keyword>
<dbReference type="InterPro" id="IPR001878">
    <property type="entry name" value="Znf_CCHC"/>
</dbReference>